<organism evidence="2 3">
    <name type="scientific">Liparis tanakae</name>
    <name type="common">Tanaka's snailfish</name>
    <dbReference type="NCBI Taxonomy" id="230148"/>
    <lineage>
        <taxon>Eukaryota</taxon>
        <taxon>Metazoa</taxon>
        <taxon>Chordata</taxon>
        <taxon>Craniata</taxon>
        <taxon>Vertebrata</taxon>
        <taxon>Euteleostomi</taxon>
        <taxon>Actinopterygii</taxon>
        <taxon>Neopterygii</taxon>
        <taxon>Teleostei</taxon>
        <taxon>Neoteleostei</taxon>
        <taxon>Acanthomorphata</taxon>
        <taxon>Eupercaria</taxon>
        <taxon>Perciformes</taxon>
        <taxon>Cottioidei</taxon>
        <taxon>Cottales</taxon>
        <taxon>Liparidae</taxon>
        <taxon>Liparis</taxon>
    </lineage>
</organism>
<feature type="region of interest" description="Disordered" evidence="1">
    <location>
        <begin position="1"/>
        <end position="102"/>
    </location>
</feature>
<gene>
    <name evidence="2" type="ORF">EYF80_046259</name>
</gene>
<proteinExistence type="predicted"/>
<sequence>MRQKFPKKAKSPKGGRQRIGCQGRQTGSKRAGSGIHTSNMKDRTMDNNPARDKGQTGTIYRGWKQVYDMRQERDKSGLGQVQGTRHRGDRGDSLQGKGSTAL</sequence>
<name>A0A4Z2FQM9_9TELE</name>
<evidence type="ECO:0000313" key="3">
    <source>
        <dbReference type="Proteomes" id="UP000314294"/>
    </source>
</evidence>
<accession>A0A4Z2FQM9</accession>
<dbReference type="AlphaFoldDB" id="A0A4Z2FQM9"/>
<reference evidence="2 3" key="1">
    <citation type="submission" date="2019-03" db="EMBL/GenBank/DDBJ databases">
        <title>First draft genome of Liparis tanakae, snailfish: a comprehensive survey of snailfish specific genes.</title>
        <authorList>
            <person name="Kim W."/>
            <person name="Song I."/>
            <person name="Jeong J.-H."/>
            <person name="Kim D."/>
            <person name="Kim S."/>
            <person name="Ryu S."/>
            <person name="Song J.Y."/>
            <person name="Lee S.K."/>
        </authorList>
    </citation>
    <scope>NUCLEOTIDE SEQUENCE [LARGE SCALE GENOMIC DNA]</scope>
    <source>
        <tissue evidence="2">Muscle</tissue>
    </source>
</reference>
<evidence type="ECO:0000313" key="2">
    <source>
        <dbReference type="EMBL" id="TNN43547.1"/>
    </source>
</evidence>
<keyword evidence="3" id="KW-1185">Reference proteome</keyword>
<feature type="compositionally biased region" description="Basic and acidic residues" evidence="1">
    <location>
        <begin position="39"/>
        <end position="54"/>
    </location>
</feature>
<feature type="compositionally biased region" description="Basic and acidic residues" evidence="1">
    <location>
        <begin position="67"/>
        <end position="76"/>
    </location>
</feature>
<feature type="compositionally biased region" description="Basic residues" evidence="1">
    <location>
        <begin position="1"/>
        <end position="16"/>
    </location>
</feature>
<dbReference type="Proteomes" id="UP000314294">
    <property type="component" value="Unassembled WGS sequence"/>
</dbReference>
<evidence type="ECO:0000256" key="1">
    <source>
        <dbReference type="SAM" id="MobiDB-lite"/>
    </source>
</evidence>
<comment type="caution">
    <text evidence="2">The sequence shown here is derived from an EMBL/GenBank/DDBJ whole genome shotgun (WGS) entry which is preliminary data.</text>
</comment>
<protein>
    <submittedName>
        <fullName evidence="2">Uncharacterized protein</fullName>
    </submittedName>
</protein>
<dbReference type="EMBL" id="SRLO01000959">
    <property type="protein sequence ID" value="TNN43547.1"/>
    <property type="molecule type" value="Genomic_DNA"/>
</dbReference>